<proteinExistence type="predicted"/>
<keyword evidence="3" id="KW-1185">Reference proteome</keyword>
<comment type="caution">
    <text evidence="2">The sequence shown here is derived from an EMBL/GenBank/DDBJ whole genome shotgun (WGS) entry which is preliminary data.</text>
</comment>
<dbReference type="InterPro" id="IPR056471">
    <property type="entry name" value="HD-CE"/>
</dbReference>
<dbReference type="Proteomes" id="UP001595526">
    <property type="component" value="Unassembled WGS sequence"/>
</dbReference>
<evidence type="ECO:0000313" key="2">
    <source>
        <dbReference type="EMBL" id="MFC3199882.1"/>
    </source>
</evidence>
<dbReference type="Gene3D" id="1.10.3210.10">
    <property type="entry name" value="Hypothetical protein af1432"/>
    <property type="match status" value="1"/>
</dbReference>
<evidence type="ECO:0000259" key="1">
    <source>
        <dbReference type="Pfam" id="PF24391"/>
    </source>
</evidence>
<sequence>MNIEKEFLKIHSDSFEAFPDERDYVGIYKTLKEKFDREIHPEIKTKILEIEKDGYYNDHGVDHIKMVIDRASKLLNNLTPLSTKEKEVFFISPYEIFILLMSINLHDTGHLIGSRKEHASKGKQLLSKFDSGDLLSRSEKLIIGKIAQAHSGKNDPIGQLEAEMYVSHKSIRPQLLAAILRLADELAEDKTRASKFLLDIDQMIPSSEIFHRYSESLDSLNINHEEIKIEFYIEQQLTQKKFPKFAKDQFLIDEIYERTLKTFTESLYCNRFLPERGRLTTVKVKIHFFDKENNDDVIDPISYTIKESGYPSFPFEDIYKLCPDLVNNKVHMDGKFFLEKIGSIVKPKEYEESI</sequence>
<protein>
    <recommendedName>
        <fullName evidence="1">HD-CE domain-containing protein</fullName>
    </recommendedName>
</protein>
<dbReference type="Pfam" id="PF24391">
    <property type="entry name" value="HD-CE"/>
    <property type="match status" value="1"/>
</dbReference>
<dbReference type="EMBL" id="JBHRTA010000061">
    <property type="protein sequence ID" value="MFC3199882.1"/>
    <property type="molecule type" value="Genomic_DNA"/>
</dbReference>
<dbReference type="SUPFAM" id="SSF109604">
    <property type="entry name" value="HD-domain/PDEase-like"/>
    <property type="match status" value="1"/>
</dbReference>
<evidence type="ECO:0000313" key="3">
    <source>
        <dbReference type="Proteomes" id="UP001595526"/>
    </source>
</evidence>
<name>A0ABV7JRY4_9SPHI</name>
<dbReference type="RefSeq" id="WP_379025936.1">
    <property type="nucleotide sequence ID" value="NZ_JBHRTA010000061.1"/>
</dbReference>
<organism evidence="2 3">
    <name type="scientific">Parapedobacter deserti</name>
    <dbReference type="NCBI Taxonomy" id="1912957"/>
    <lineage>
        <taxon>Bacteria</taxon>
        <taxon>Pseudomonadati</taxon>
        <taxon>Bacteroidota</taxon>
        <taxon>Sphingobacteriia</taxon>
        <taxon>Sphingobacteriales</taxon>
        <taxon>Sphingobacteriaceae</taxon>
        <taxon>Parapedobacter</taxon>
    </lineage>
</organism>
<reference evidence="3" key="1">
    <citation type="journal article" date="2019" name="Int. J. Syst. Evol. Microbiol.">
        <title>The Global Catalogue of Microorganisms (GCM) 10K type strain sequencing project: providing services to taxonomists for standard genome sequencing and annotation.</title>
        <authorList>
            <consortium name="The Broad Institute Genomics Platform"/>
            <consortium name="The Broad Institute Genome Sequencing Center for Infectious Disease"/>
            <person name="Wu L."/>
            <person name="Ma J."/>
        </authorList>
    </citation>
    <scope>NUCLEOTIDE SEQUENCE [LARGE SCALE GENOMIC DNA]</scope>
    <source>
        <strain evidence="3">KCTC 52416</strain>
    </source>
</reference>
<accession>A0ABV7JRY4</accession>
<gene>
    <name evidence="2" type="ORF">ACFOET_19845</name>
</gene>
<feature type="domain" description="HD-CE" evidence="1">
    <location>
        <begin position="55"/>
        <end position="234"/>
    </location>
</feature>